<reference evidence="3" key="1">
    <citation type="submission" date="2012-11" db="EMBL/GenBank/DDBJ databases">
        <authorList>
            <person name="Lucero-Rivera Y.E."/>
            <person name="Tovar-Ramirez D."/>
        </authorList>
    </citation>
    <scope>NUCLEOTIDE SEQUENCE [LARGE SCALE GENOMIC DNA]</scope>
    <source>
        <strain evidence="3">Araruama</strain>
    </source>
</reference>
<dbReference type="EMBL" id="ATBP01000839">
    <property type="protein sequence ID" value="ETR68764.1"/>
    <property type="molecule type" value="Genomic_DNA"/>
</dbReference>
<keyword evidence="1" id="KW-1133">Transmembrane helix</keyword>
<evidence type="ECO:0000313" key="3">
    <source>
        <dbReference type="Proteomes" id="UP000189670"/>
    </source>
</evidence>
<name>A0A1V1P1U6_9BACT</name>
<protein>
    <submittedName>
        <fullName evidence="2">Uncharacterized protein</fullName>
    </submittedName>
</protein>
<accession>A0A1V1P1U6</accession>
<evidence type="ECO:0000313" key="2">
    <source>
        <dbReference type="EMBL" id="ETR68764.1"/>
    </source>
</evidence>
<sequence length="74" mass="8323">TGLNKQLFFPDNRQNTGEFGKSVFLHSKYAMIGEPQITLFICINMRMAIGEFIINSILLIQIMMICLAGQLVSV</sequence>
<keyword evidence="1" id="KW-0472">Membrane</keyword>
<proteinExistence type="predicted"/>
<dbReference type="Proteomes" id="UP000189670">
    <property type="component" value="Unassembled WGS sequence"/>
</dbReference>
<evidence type="ECO:0000256" key="1">
    <source>
        <dbReference type="SAM" id="Phobius"/>
    </source>
</evidence>
<dbReference type="AlphaFoldDB" id="A0A1V1P1U6"/>
<comment type="caution">
    <text evidence="2">The sequence shown here is derived from an EMBL/GenBank/DDBJ whole genome shotgun (WGS) entry which is preliminary data.</text>
</comment>
<gene>
    <name evidence="2" type="ORF">OMM_10192</name>
</gene>
<keyword evidence="1" id="KW-0812">Transmembrane</keyword>
<feature type="transmembrane region" description="Helical" evidence="1">
    <location>
        <begin position="52"/>
        <end position="72"/>
    </location>
</feature>
<feature type="non-terminal residue" evidence="2">
    <location>
        <position position="1"/>
    </location>
</feature>
<organism evidence="2 3">
    <name type="scientific">Candidatus Magnetoglobus multicellularis str. Araruama</name>
    <dbReference type="NCBI Taxonomy" id="890399"/>
    <lineage>
        <taxon>Bacteria</taxon>
        <taxon>Pseudomonadati</taxon>
        <taxon>Thermodesulfobacteriota</taxon>
        <taxon>Desulfobacteria</taxon>
        <taxon>Desulfobacterales</taxon>
        <taxon>Desulfobacteraceae</taxon>
        <taxon>Candidatus Magnetoglobus</taxon>
    </lineage>
</organism>